<reference evidence="8 9" key="1">
    <citation type="submission" date="2019-07" db="EMBL/GenBank/DDBJ databases">
        <title>Genomic Encyclopedia of Type Strains, Phase III (KMG-III): the genomes of soil and plant-associated and newly described type strains.</title>
        <authorList>
            <person name="Whitman W."/>
        </authorList>
    </citation>
    <scope>NUCLEOTIDE SEQUENCE [LARGE SCALE GENOMIC DNA]</scope>
    <source>
        <strain evidence="8 9">BL24</strain>
    </source>
</reference>
<organism evidence="8 9">
    <name type="scientific">Paenibacillus methanolicus</name>
    <dbReference type="NCBI Taxonomy" id="582686"/>
    <lineage>
        <taxon>Bacteria</taxon>
        <taxon>Bacillati</taxon>
        <taxon>Bacillota</taxon>
        <taxon>Bacilli</taxon>
        <taxon>Bacillales</taxon>
        <taxon>Paenibacillaceae</taxon>
        <taxon>Paenibacillus</taxon>
    </lineage>
</organism>
<dbReference type="GO" id="GO:0000160">
    <property type="term" value="P:phosphorelay signal transduction system"/>
    <property type="evidence" value="ECO:0007669"/>
    <property type="project" value="InterPro"/>
</dbReference>
<dbReference type="AlphaFoldDB" id="A0A5S5C7U0"/>
<protein>
    <submittedName>
        <fullName evidence="8">Two-component system response regulator YesN</fullName>
    </submittedName>
</protein>
<dbReference type="InterPro" id="IPR009057">
    <property type="entry name" value="Homeodomain-like_sf"/>
</dbReference>
<dbReference type="SUPFAM" id="SSF52172">
    <property type="entry name" value="CheY-like"/>
    <property type="match status" value="1"/>
</dbReference>
<dbReference type="InterPro" id="IPR001789">
    <property type="entry name" value="Sig_transdc_resp-reg_receiver"/>
</dbReference>
<dbReference type="PROSITE" id="PS01124">
    <property type="entry name" value="HTH_ARAC_FAMILY_2"/>
    <property type="match status" value="1"/>
</dbReference>
<dbReference type="EMBL" id="VNHS01000004">
    <property type="protein sequence ID" value="TYP75475.1"/>
    <property type="molecule type" value="Genomic_DNA"/>
</dbReference>
<feature type="coiled-coil region" evidence="5">
    <location>
        <begin position="107"/>
        <end position="134"/>
    </location>
</feature>
<keyword evidence="4" id="KW-0597">Phosphoprotein</keyword>
<dbReference type="PRINTS" id="PR00032">
    <property type="entry name" value="HTHARAC"/>
</dbReference>
<dbReference type="SMART" id="SM00342">
    <property type="entry name" value="HTH_ARAC"/>
    <property type="match status" value="1"/>
</dbReference>
<dbReference type="PANTHER" id="PTHR43280:SF2">
    <property type="entry name" value="HTH-TYPE TRANSCRIPTIONAL REGULATOR EXSA"/>
    <property type="match status" value="1"/>
</dbReference>
<evidence type="ECO:0000313" key="9">
    <source>
        <dbReference type="Proteomes" id="UP000323257"/>
    </source>
</evidence>
<name>A0A5S5C7U0_9BACL</name>
<dbReference type="GO" id="GO:0003700">
    <property type="term" value="F:DNA-binding transcription factor activity"/>
    <property type="evidence" value="ECO:0007669"/>
    <property type="project" value="InterPro"/>
</dbReference>
<keyword evidence="1" id="KW-0805">Transcription regulation</keyword>
<evidence type="ECO:0000256" key="3">
    <source>
        <dbReference type="ARBA" id="ARBA00023163"/>
    </source>
</evidence>
<dbReference type="CDD" id="cd17536">
    <property type="entry name" value="REC_YesN-like"/>
    <property type="match status" value="1"/>
</dbReference>
<keyword evidence="3" id="KW-0804">Transcription</keyword>
<keyword evidence="5" id="KW-0175">Coiled coil</keyword>
<proteinExistence type="predicted"/>
<comment type="caution">
    <text evidence="8">The sequence shown here is derived from an EMBL/GenBank/DDBJ whole genome shotgun (WGS) entry which is preliminary data.</text>
</comment>
<evidence type="ECO:0000313" key="8">
    <source>
        <dbReference type="EMBL" id="TYP75475.1"/>
    </source>
</evidence>
<evidence type="ECO:0000256" key="2">
    <source>
        <dbReference type="ARBA" id="ARBA00023125"/>
    </source>
</evidence>
<dbReference type="PROSITE" id="PS50110">
    <property type="entry name" value="RESPONSE_REGULATORY"/>
    <property type="match status" value="1"/>
</dbReference>
<dbReference type="Proteomes" id="UP000323257">
    <property type="component" value="Unassembled WGS sequence"/>
</dbReference>
<dbReference type="PANTHER" id="PTHR43280">
    <property type="entry name" value="ARAC-FAMILY TRANSCRIPTIONAL REGULATOR"/>
    <property type="match status" value="1"/>
</dbReference>
<gene>
    <name evidence="8" type="ORF">BCM02_104152</name>
</gene>
<evidence type="ECO:0000259" key="7">
    <source>
        <dbReference type="PROSITE" id="PS50110"/>
    </source>
</evidence>
<dbReference type="Pfam" id="PF00072">
    <property type="entry name" value="Response_reg"/>
    <property type="match status" value="1"/>
</dbReference>
<dbReference type="SMART" id="SM00448">
    <property type="entry name" value="REC"/>
    <property type="match status" value="1"/>
</dbReference>
<feature type="modified residue" description="4-aspartylphosphate" evidence="4">
    <location>
        <position position="53"/>
    </location>
</feature>
<evidence type="ECO:0000256" key="4">
    <source>
        <dbReference type="PROSITE-ProRule" id="PRU00169"/>
    </source>
</evidence>
<keyword evidence="2" id="KW-0238">DNA-binding</keyword>
<dbReference type="Pfam" id="PF12833">
    <property type="entry name" value="HTH_18"/>
    <property type="match status" value="1"/>
</dbReference>
<dbReference type="InterPro" id="IPR018060">
    <property type="entry name" value="HTH_AraC"/>
</dbReference>
<evidence type="ECO:0000259" key="6">
    <source>
        <dbReference type="PROSITE" id="PS01124"/>
    </source>
</evidence>
<dbReference type="InterPro" id="IPR011006">
    <property type="entry name" value="CheY-like_superfamily"/>
</dbReference>
<evidence type="ECO:0000256" key="1">
    <source>
        <dbReference type="ARBA" id="ARBA00023015"/>
    </source>
</evidence>
<sequence length="393" mass="44741">MDILIVDDETVIREGIMRTLHNRFPEHTLHLAANPEEAAALLRRHRIHIVLTDILMPGMTGLELMNLSGKLYPHIKWVVISAYSEFAYAQEAVRLGAKDYLLKPIGKEVLAAMIEKLTAEVAAETEQTEEAEQLRRSQKFLREAVFHRWASGLDIGGIDMSSFMESHPHFQLVLIKMESDKIVHLEHFIIENVLGELIGKYGTGFVTTFDGKSLLGLVTPREGEQLSSLVDELRSHLGRYLKVPFQIMHSGVIADVQDVPAEVRRMRQASSTQVYEQVAGGGDRAIEVALQYMKTNYHADLSLEKVASVVYLNPVYFSQLFKQKTGSGFKEYVIQLRLEQAKQLLQNPKLKLAEVCERIGYHDMRHFSQVFRKKYAVTPTEYRQSFALQEAEK</sequence>
<dbReference type="OrthoDB" id="9788446at2"/>
<dbReference type="Gene3D" id="1.10.10.60">
    <property type="entry name" value="Homeodomain-like"/>
    <property type="match status" value="2"/>
</dbReference>
<feature type="domain" description="Response regulatory" evidence="7">
    <location>
        <begin position="2"/>
        <end position="118"/>
    </location>
</feature>
<feature type="domain" description="HTH araC/xylS-type" evidence="6">
    <location>
        <begin position="287"/>
        <end position="385"/>
    </location>
</feature>
<dbReference type="PROSITE" id="PS00041">
    <property type="entry name" value="HTH_ARAC_FAMILY_1"/>
    <property type="match status" value="1"/>
</dbReference>
<accession>A0A5S5C7U0</accession>
<dbReference type="SUPFAM" id="SSF46689">
    <property type="entry name" value="Homeodomain-like"/>
    <property type="match status" value="2"/>
</dbReference>
<evidence type="ECO:0000256" key="5">
    <source>
        <dbReference type="SAM" id="Coils"/>
    </source>
</evidence>
<dbReference type="RefSeq" id="WP_148929409.1">
    <property type="nucleotide sequence ID" value="NZ_VNHS01000004.1"/>
</dbReference>
<dbReference type="Gene3D" id="3.40.50.2300">
    <property type="match status" value="1"/>
</dbReference>
<dbReference type="InterPro" id="IPR018062">
    <property type="entry name" value="HTH_AraC-typ_CS"/>
</dbReference>
<dbReference type="InterPro" id="IPR020449">
    <property type="entry name" value="Tscrpt_reg_AraC-type_HTH"/>
</dbReference>
<dbReference type="GO" id="GO:0043565">
    <property type="term" value="F:sequence-specific DNA binding"/>
    <property type="evidence" value="ECO:0007669"/>
    <property type="project" value="InterPro"/>
</dbReference>
<keyword evidence="9" id="KW-1185">Reference proteome</keyword>